<accession>G3VTV2</accession>
<dbReference type="GO" id="GO:0005886">
    <property type="term" value="C:plasma membrane"/>
    <property type="evidence" value="ECO:0007669"/>
    <property type="project" value="Ensembl"/>
</dbReference>
<dbReference type="Ensembl" id="ENSSHAT00000006665.2">
    <property type="protein sequence ID" value="ENSSHAP00000006607.2"/>
    <property type="gene ID" value="ENSSHAG00000005753.2"/>
</dbReference>
<reference evidence="4 5" key="1">
    <citation type="journal article" date="2011" name="Proc. Natl. Acad. Sci. U.S.A.">
        <title>Genetic diversity and population structure of the endangered marsupial Sarcophilus harrisii (Tasmanian devil).</title>
        <authorList>
            <person name="Miller W."/>
            <person name="Hayes V.M."/>
            <person name="Ratan A."/>
            <person name="Petersen D.C."/>
            <person name="Wittekindt N.E."/>
            <person name="Miller J."/>
            <person name="Walenz B."/>
            <person name="Knight J."/>
            <person name="Qi J."/>
            <person name="Zhao F."/>
            <person name="Wang Q."/>
            <person name="Bedoya-Reina O.C."/>
            <person name="Katiyar N."/>
            <person name="Tomsho L.P."/>
            <person name="Kasson L.M."/>
            <person name="Hardie R.A."/>
            <person name="Woodbridge P."/>
            <person name="Tindall E.A."/>
            <person name="Bertelsen M.F."/>
            <person name="Dixon D."/>
            <person name="Pyecroft S."/>
            <person name="Helgen K.M."/>
            <person name="Lesk A.M."/>
            <person name="Pringle T.H."/>
            <person name="Patterson N."/>
            <person name="Zhang Y."/>
            <person name="Kreiss A."/>
            <person name="Woods G.M."/>
            <person name="Jones M.E."/>
            <person name="Schuster S.C."/>
        </authorList>
    </citation>
    <scope>NUCLEOTIDE SEQUENCE [LARGE SCALE GENOMIC DNA]</scope>
</reference>
<evidence type="ECO:0000313" key="5">
    <source>
        <dbReference type="Proteomes" id="UP000007648"/>
    </source>
</evidence>
<comment type="cofactor">
    <cofactor evidence="2">
        <name>Ca(2+)</name>
        <dbReference type="ChEBI" id="CHEBI:29108"/>
    </cofactor>
</comment>
<dbReference type="Pfam" id="PF03803">
    <property type="entry name" value="Scramblase"/>
    <property type="match status" value="1"/>
</dbReference>
<dbReference type="GO" id="GO:0090199">
    <property type="term" value="P:regulation of release of cytochrome c from mitochondria"/>
    <property type="evidence" value="ECO:0007669"/>
    <property type="project" value="Ensembl"/>
</dbReference>
<comment type="similarity">
    <text evidence="1 2">Belongs to the phospholipid scramblase family.</text>
</comment>
<feature type="chain" id="PRO_5029746075" description="Phospholipid scramblase" evidence="3">
    <location>
        <begin position="29"/>
        <end position="356"/>
    </location>
</feature>
<keyword evidence="3" id="KW-0732">Signal</keyword>
<sequence length="356" mass="38634">SRRGRRREAAGRESWSFLLSLLRPLSLPFPFSPPAGEIRKEGEGWEGTQAGGCVSSLFPPCPEGRPWSSGLARHVGGGELEGSVGSGYSCPLPNPPGIPGKPGIRGCPLRHSSRDIDIPLIAPPPWQLPGVPSGLEFLIQIDQILIHQKIERVKAFFGWDICNRYELHSGAGILLGQAVEESSCCARLCCGARRPMRIRVADPRNREVLHLIRPLHCGSCSCPCCLQELEVQAPPGTTVGHVLQTWHPFLPKFSIQDADRQTLLRVVGPCCACGCGSDTNFEVKTKDESRSVGRISKQWGGIVPEALTDADQFGLQFPLDLDVRLKAVLLGAAFLIDYMFFEKPGDANSGPSVITS</sequence>
<dbReference type="InParanoid" id="G3VTV2"/>
<name>G3VTV2_SARHA</name>
<feature type="signal peptide" evidence="3">
    <location>
        <begin position="1"/>
        <end position="28"/>
    </location>
</feature>
<gene>
    <name evidence="4" type="primary">PLSCR3</name>
</gene>
<dbReference type="GeneTree" id="ENSGT00940000161755"/>
<evidence type="ECO:0000313" key="4">
    <source>
        <dbReference type="Ensembl" id="ENSSHAP00000006607.2"/>
    </source>
</evidence>
<dbReference type="PANTHER" id="PTHR23248:SF37">
    <property type="entry name" value="PHOSPHOLIPID SCRAMBLASE 3"/>
    <property type="match status" value="1"/>
</dbReference>
<dbReference type="GO" id="GO:0071222">
    <property type="term" value="P:cellular response to lipopolysaccharide"/>
    <property type="evidence" value="ECO:0007669"/>
    <property type="project" value="Ensembl"/>
</dbReference>
<dbReference type="GO" id="GO:0042981">
    <property type="term" value="P:regulation of apoptotic process"/>
    <property type="evidence" value="ECO:0007669"/>
    <property type="project" value="Ensembl"/>
</dbReference>
<dbReference type="eggNOG" id="KOG0621">
    <property type="taxonomic scope" value="Eukaryota"/>
</dbReference>
<dbReference type="GO" id="GO:0042593">
    <property type="term" value="P:glucose homeostasis"/>
    <property type="evidence" value="ECO:0007669"/>
    <property type="project" value="Ensembl"/>
</dbReference>
<dbReference type="AlphaFoldDB" id="G3VTV2"/>
<dbReference type="GO" id="GO:0032791">
    <property type="term" value="F:lead ion binding"/>
    <property type="evidence" value="ECO:0007669"/>
    <property type="project" value="Ensembl"/>
</dbReference>
<dbReference type="GO" id="GO:0042632">
    <property type="term" value="P:cholesterol homeostasis"/>
    <property type="evidence" value="ECO:0007669"/>
    <property type="project" value="Ensembl"/>
</dbReference>
<dbReference type="GO" id="GO:0005829">
    <property type="term" value="C:cytosol"/>
    <property type="evidence" value="ECO:0007669"/>
    <property type="project" value="Ensembl"/>
</dbReference>
<protein>
    <recommendedName>
        <fullName evidence="2">Phospholipid scramblase</fullName>
    </recommendedName>
</protein>
<dbReference type="GO" id="GO:0007006">
    <property type="term" value="P:mitochondrial membrane organization"/>
    <property type="evidence" value="ECO:0007669"/>
    <property type="project" value="Ensembl"/>
</dbReference>
<dbReference type="GO" id="GO:0017128">
    <property type="term" value="F:phospholipid scramblase activity"/>
    <property type="evidence" value="ECO:0007669"/>
    <property type="project" value="Ensembl"/>
</dbReference>
<keyword evidence="2" id="KW-0106">Calcium</keyword>
<dbReference type="HOGENOM" id="CLU_053024_1_0_1"/>
<reference evidence="4" key="3">
    <citation type="submission" date="2025-09" db="UniProtKB">
        <authorList>
            <consortium name="Ensembl"/>
        </authorList>
    </citation>
    <scope>IDENTIFICATION</scope>
</reference>
<keyword evidence="2" id="KW-0449">Lipoprotein</keyword>
<proteinExistence type="inferred from homology"/>
<evidence type="ECO:0000256" key="2">
    <source>
        <dbReference type="RuleBase" id="RU363116"/>
    </source>
</evidence>
<dbReference type="GO" id="GO:0005634">
    <property type="term" value="C:nucleus"/>
    <property type="evidence" value="ECO:0007669"/>
    <property type="project" value="Ensembl"/>
</dbReference>
<keyword evidence="2" id="KW-0564">Palmitate</keyword>
<evidence type="ECO:0000256" key="3">
    <source>
        <dbReference type="SAM" id="SignalP"/>
    </source>
</evidence>
<organism evidence="4 5">
    <name type="scientific">Sarcophilus harrisii</name>
    <name type="common">Tasmanian devil</name>
    <name type="synonym">Sarcophilus laniarius</name>
    <dbReference type="NCBI Taxonomy" id="9305"/>
    <lineage>
        <taxon>Eukaryota</taxon>
        <taxon>Metazoa</taxon>
        <taxon>Chordata</taxon>
        <taxon>Craniata</taxon>
        <taxon>Vertebrata</taxon>
        <taxon>Euteleostomi</taxon>
        <taxon>Mammalia</taxon>
        <taxon>Metatheria</taxon>
        <taxon>Dasyuromorphia</taxon>
        <taxon>Dasyuridae</taxon>
        <taxon>Sarcophilus</taxon>
    </lineage>
</organism>
<dbReference type="GO" id="GO:0045340">
    <property type="term" value="F:mercury ion binding"/>
    <property type="evidence" value="ECO:0007669"/>
    <property type="project" value="Ensembl"/>
</dbReference>
<comment type="function">
    <text evidence="2">May mediate accelerated ATP-independent bidirectional transbilayer migration of phospholipids upon binding calcium ions that results in a loss of phospholipid asymmetry in the plasma membrane.</text>
</comment>
<dbReference type="GO" id="GO:0006915">
    <property type="term" value="P:apoptotic process"/>
    <property type="evidence" value="ECO:0007669"/>
    <property type="project" value="Ensembl"/>
</dbReference>
<dbReference type="InterPro" id="IPR005552">
    <property type="entry name" value="Scramblase"/>
</dbReference>
<dbReference type="Proteomes" id="UP000007648">
    <property type="component" value="Unassembled WGS sequence"/>
</dbReference>
<dbReference type="GO" id="GO:0000287">
    <property type="term" value="F:magnesium ion binding"/>
    <property type="evidence" value="ECO:0007669"/>
    <property type="project" value="Ensembl"/>
</dbReference>
<reference evidence="4" key="2">
    <citation type="submission" date="2025-08" db="UniProtKB">
        <authorList>
            <consortium name="Ensembl"/>
        </authorList>
    </citation>
    <scope>IDENTIFICATION</scope>
</reference>
<dbReference type="GO" id="GO:0005509">
    <property type="term" value="F:calcium ion binding"/>
    <property type="evidence" value="ECO:0007669"/>
    <property type="project" value="Ensembl"/>
</dbReference>
<dbReference type="FunCoup" id="G3VTV2">
    <property type="interactions" value="750"/>
</dbReference>
<dbReference type="PANTHER" id="PTHR23248">
    <property type="entry name" value="PHOSPHOLIPID SCRAMBLASE-RELATED"/>
    <property type="match status" value="1"/>
</dbReference>
<dbReference type="GO" id="GO:0048306">
    <property type="term" value="F:calcium-dependent protein binding"/>
    <property type="evidence" value="ECO:0007669"/>
    <property type="project" value="Ensembl"/>
</dbReference>
<keyword evidence="5" id="KW-1185">Reference proteome</keyword>
<evidence type="ECO:0000256" key="1">
    <source>
        <dbReference type="ARBA" id="ARBA00005350"/>
    </source>
</evidence>
<dbReference type="GO" id="GO:0005739">
    <property type="term" value="C:mitochondrion"/>
    <property type="evidence" value="ECO:0007669"/>
    <property type="project" value="Ensembl"/>
</dbReference>